<evidence type="ECO:0000313" key="7">
    <source>
        <dbReference type="EMBL" id="KAH8996827.1"/>
    </source>
</evidence>
<keyword evidence="8" id="KW-1185">Reference proteome</keyword>
<dbReference type="PROSITE" id="PS50203">
    <property type="entry name" value="CALPAIN_CAT"/>
    <property type="match status" value="1"/>
</dbReference>
<evidence type="ECO:0000256" key="2">
    <source>
        <dbReference type="ARBA" id="ARBA00022670"/>
    </source>
</evidence>
<dbReference type="AlphaFoldDB" id="A0AAD4LKW9"/>
<evidence type="ECO:0000256" key="3">
    <source>
        <dbReference type="ARBA" id="ARBA00022801"/>
    </source>
</evidence>
<proteinExistence type="inferred from homology"/>
<organism evidence="7 8">
    <name type="scientific">Lactarius akahatsu</name>
    <dbReference type="NCBI Taxonomy" id="416441"/>
    <lineage>
        <taxon>Eukaryota</taxon>
        <taxon>Fungi</taxon>
        <taxon>Dikarya</taxon>
        <taxon>Basidiomycota</taxon>
        <taxon>Agaricomycotina</taxon>
        <taxon>Agaricomycetes</taxon>
        <taxon>Russulales</taxon>
        <taxon>Russulaceae</taxon>
        <taxon>Lactarius</taxon>
    </lineage>
</organism>
<dbReference type="PANTHER" id="PTHR46143:SF1">
    <property type="entry name" value="CALPAIN-7"/>
    <property type="match status" value="1"/>
</dbReference>
<dbReference type="EMBL" id="JAKELL010000008">
    <property type="protein sequence ID" value="KAH8996827.1"/>
    <property type="molecule type" value="Genomic_DNA"/>
</dbReference>
<evidence type="ECO:0000313" key="8">
    <source>
        <dbReference type="Proteomes" id="UP001201163"/>
    </source>
</evidence>
<dbReference type="SUPFAM" id="SSF116846">
    <property type="entry name" value="MIT domain"/>
    <property type="match status" value="1"/>
</dbReference>
<dbReference type="InterPro" id="IPR001300">
    <property type="entry name" value="Peptidase_C2_calpain_cat"/>
</dbReference>
<dbReference type="PANTHER" id="PTHR46143">
    <property type="entry name" value="CALPAIN-7"/>
    <property type="match status" value="1"/>
</dbReference>
<dbReference type="GO" id="GO:0006508">
    <property type="term" value="P:proteolysis"/>
    <property type="evidence" value="ECO:0007669"/>
    <property type="project" value="UniProtKB-KW"/>
</dbReference>
<dbReference type="SMART" id="SM00230">
    <property type="entry name" value="CysPc"/>
    <property type="match status" value="1"/>
</dbReference>
<keyword evidence="2" id="KW-0645">Protease</keyword>
<dbReference type="Pfam" id="PF00648">
    <property type="entry name" value="Peptidase_C2"/>
    <property type="match status" value="1"/>
</dbReference>
<name>A0AAD4LKW9_9AGAM</name>
<protein>
    <recommendedName>
        <fullName evidence="6">Calpain catalytic domain-containing protein</fullName>
    </recommendedName>
</protein>
<evidence type="ECO:0000256" key="1">
    <source>
        <dbReference type="ARBA" id="ARBA00010193"/>
    </source>
</evidence>
<sequence length="824" mass="90237">MAEAENLYARAAKAELAKDLDTAFRLYVQAATAFLNASREAAHPRAQGQARKDAERALERAERIKAVKQDLAPVLRDRFAPEEQQLVLKKGSVVNGVVAPLWATGTGTSTAVAAGKLVFSDPDGLLELSPEQKKAGVLWRRPREVFATDAKIFSPDLRPEDIVQRIVADCSLCASIIVCLLHSRTHDSEAALPSLHPRGPDGRLHISPTGGYELKVLFNGAYRRWISSPFGQGLRRFMVPVVIDDRLPFRPDGCPMCMSSRGRKDIWPSLVEKAYLKLMGGYDFPGSNSGTDIHALAGWIPDYLEVKSPSFQREQTWSRLVRGFSDGQCILTVGTDNRPPADRGLVNLLPAHCYAVIDVKETDDGSRWLTVLDSWLPRDDADLGVDALLEDLSLDDQSDDQRRRVINVAWDDACALFGSVCVSWNPGMFECRLLYHGVWRAAHLSEAGKDDSVHQILRLLLERPKGVPGLSEEVWILLTRHRTDTRRPSEFISLHAEYDDGHPDAPKSFADTARTQGVYTDNTHVLVRVTVPPSDASGTISLNASYDGPFDDVGFTVTAYSRLAMRWDEAPRRLPFDLRVSGALTAKTSGGNYTLPTYMVNPQYRLRVPPATTQQGPSGKTRIEVALHAPRDVPVNATAIWGRGERVFDLVQSDIVATSGAYTYGFARFSADLPQGDFTLAVSAFSPTHRGEFSLLVCSSRRVEVEPILQEGAGMFAKTVRGEWTNGADPRYALELPTPAQVKIRLQPHAPLFVKVALFPETGGAPLASSGAFTDARSGAATAQVALRAGNYFVEPMVDGVSRGDGTFSMVVYSSSAGIRLSPL</sequence>
<dbReference type="InterPro" id="IPR051297">
    <property type="entry name" value="PalB/RIM13"/>
</dbReference>
<dbReference type="Gene3D" id="2.60.120.380">
    <property type="match status" value="1"/>
</dbReference>
<accession>A0AAD4LKW9</accession>
<feature type="domain" description="Calpain catalytic" evidence="6">
    <location>
        <begin position="119"/>
        <end position="375"/>
    </location>
</feature>
<dbReference type="SUPFAM" id="SSF49758">
    <property type="entry name" value="Calpain large subunit, middle domain (domain III)"/>
    <property type="match status" value="1"/>
</dbReference>
<evidence type="ECO:0000256" key="4">
    <source>
        <dbReference type="ARBA" id="ARBA00022807"/>
    </source>
</evidence>
<gene>
    <name evidence="7" type="ORF">EDB92DRAFT_1942424</name>
</gene>
<comment type="caution">
    <text evidence="5">Lacks conserved residue(s) required for the propagation of feature annotation.</text>
</comment>
<comment type="caution">
    <text evidence="7">The sequence shown here is derived from an EMBL/GenBank/DDBJ whole genome shotgun (WGS) entry which is preliminary data.</text>
</comment>
<comment type="similarity">
    <text evidence="1">Belongs to the peptidase C2 family. PalB/RIM13 subfamily.</text>
</comment>
<dbReference type="GO" id="GO:0004198">
    <property type="term" value="F:calcium-dependent cysteine-type endopeptidase activity"/>
    <property type="evidence" value="ECO:0007669"/>
    <property type="project" value="InterPro"/>
</dbReference>
<reference evidence="7" key="1">
    <citation type="submission" date="2022-01" db="EMBL/GenBank/DDBJ databases">
        <title>Comparative genomics reveals a dynamic genome evolution in the ectomycorrhizal milk-cap (Lactarius) mushrooms.</title>
        <authorList>
            <consortium name="DOE Joint Genome Institute"/>
            <person name="Lebreton A."/>
            <person name="Tang N."/>
            <person name="Kuo A."/>
            <person name="LaButti K."/>
            <person name="Drula E."/>
            <person name="Barry K."/>
            <person name="Clum A."/>
            <person name="Lipzen A."/>
            <person name="Mousain D."/>
            <person name="Ng V."/>
            <person name="Wang R."/>
            <person name="Wang X."/>
            <person name="Dai Y."/>
            <person name="Henrissat B."/>
            <person name="Grigoriev I.V."/>
            <person name="Guerin-Laguette A."/>
            <person name="Yu F."/>
            <person name="Martin F.M."/>
        </authorList>
    </citation>
    <scope>NUCLEOTIDE SEQUENCE</scope>
    <source>
        <strain evidence="7">QP</strain>
    </source>
</reference>
<dbReference type="InterPro" id="IPR036181">
    <property type="entry name" value="MIT_dom_sf"/>
</dbReference>
<dbReference type="InterPro" id="IPR038765">
    <property type="entry name" value="Papain-like_cys_pep_sf"/>
</dbReference>
<evidence type="ECO:0000256" key="5">
    <source>
        <dbReference type="PROSITE-ProRule" id="PRU00239"/>
    </source>
</evidence>
<keyword evidence="4" id="KW-0788">Thiol protease</keyword>
<dbReference type="Gene3D" id="1.20.58.80">
    <property type="entry name" value="Phosphotransferase system, lactose/cellobiose-type IIA subunit"/>
    <property type="match status" value="1"/>
</dbReference>
<dbReference type="InterPro" id="IPR036213">
    <property type="entry name" value="Calpain_III_sf"/>
</dbReference>
<dbReference type="SUPFAM" id="SSF54001">
    <property type="entry name" value="Cysteine proteinases"/>
    <property type="match status" value="1"/>
</dbReference>
<dbReference type="Proteomes" id="UP001201163">
    <property type="component" value="Unassembled WGS sequence"/>
</dbReference>
<keyword evidence="3" id="KW-0378">Hydrolase</keyword>
<evidence type="ECO:0000259" key="6">
    <source>
        <dbReference type="PROSITE" id="PS50203"/>
    </source>
</evidence>